<evidence type="ECO:0000313" key="2">
    <source>
        <dbReference type="EMBL" id="SEB29291.1"/>
    </source>
</evidence>
<evidence type="ECO:0000313" key="3">
    <source>
        <dbReference type="Proteomes" id="UP000183561"/>
    </source>
</evidence>
<dbReference type="Pfam" id="PF16259">
    <property type="entry name" value="DUF4913"/>
    <property type="match status" value="1"/>
</dbReference>
<dbReference type="RefSeq" id="WP_072949760.1">
    <property type="nucleotide sequence ID" value="NZ_FNSV01000001.1"/>
</dbReference>
<accession>A0A1H4I5U2</accession>
<organism evidence="2 3">
    <name type="scientific">Rhodococcus koreensis</name>
    <dbReference type="NCBI Taxonomy" id="99653"/>
    <lineage>
        <taxon>Bacteria</taxon>
        <taxon>Bacillati</taxon>
        <taxon>Actinomycetota</taxon>
        <taxon>Actinomycetes</taxon>
        <taxon>Mycobacteriales</taxon>
        <taxon>Nocardiaceae</taxon>
        <taxon>Rhodococcus</taxon>
    </lineage>
</organism>
<reference evidence="3" key="1">
    <citation type="submission" date="2016-10" db="EMBL/GenBank/DDBJ databases">
        <authorList>
            <person name="Varghese N."/>
            <person name="Submissions S."/>
        </authorList>
    </citation>
    <scope>NUCLEOTIDE SEQUENCE [LARGE SCALE GENOMIC DNA]</scope>
    <source>
        <strain evidence="3">DSM 44498</strain>
    </source>
</reference>
<evidence type="ECO:0000256" key="1">
    <source>
        <dbReference type="SAM" id="MobiDB-lite"/>
    </source>
</evidence>
<keyword evidence="3" id="KW-1185">Reference proteome</keyword>
<gene>
    <name evidence="2" type="ORF">SAMN04490239_0063</name>
</gene>
<proteinExistence type="predicted"/>
<dbReference type="InterPro" id="IPR032584">
    <property type="entry name" value="DUF4913"/>
</dbReference>
<feature type="compositionally biased region" description="Acidic residues" evidence="1">
    <location>
        <begin position="29"/>
        <end position="59"/>
    </location>
</feature>
<dbReference type="Proteomes" id="UP000183561">
    <property type="component" value="Unassembled WGS sequence"/>
</dbReference>
<sequence length="192" mass="21446">MVNLSATEDEWQSDDETGYENPYDYDPNAVDENDPTVDGDDPSLNSDEDTEEITEDDEDGALAEIEPMYGSVVEWVEGWFTKVIRRRMGSGGGEGGLAWDERWWLYPEVAGRLTAAWYAWEEARASDKPSAMSHWWIQHLEPHLRVIFDGETGPMSHAKADGSFSGWPALPTQSVPPELLDGLLNDPAKGDL</sequence>
<protein>
    <recommendedName>
        <fullName evidence="4">DUF4913 domain-containing protein</fullName>
    </recommendedName>
</protein>
<feature type="compositionally biased region" description="Acidic residues" evidence="1">
    <location>
        <begin position="7"/>
        <end position="18"/>
    </location>
</feature>
<dbReference type="OrthoDB" id="4535229at2"/>
<feature type="region of interest" description="Disordered" evidence="1">
    <location>
        <begin position="1"/>
        <end position="59"/>
    </location>
</feature>
<dbReference type="AlphaFoldDB" id="A0A1H4I5U2"/>
<dbReference type="EMBL" id="FNSV01000001">
    <property type="protein sequence ID" value="SEB29291.1"/>
    <property type="molecule type" value="Genomic_DNA"/>
</dbReference>
<name>A0A1H4I5U2_9NOCA</name>
<evidence type="ECO:0008006" key="4">
    <source>
        <dbReference type="Google" id="ProtNLM"/>
    </source>
</evidence>